<comment type="caution">
    <text evidence="2">The sequence shown here is derived from an EMBL/GenBank/DDBJ whole genome shotgun (WGS) entry which is preliminary data.</text>
</comment>
<evidence type="ECO:0000313" key="2">
    <source>
        <dbReference type="EMBL" id="GET37285.1"/>
    </source>
</evidence>
<dbReference type="EMBL" id="BLAY01000025">
    <property type="protein sequence ID" value="GET37285.1"/>
    <property type="molecule type" value="Genomic_DNA"/>
</dbReference>
<evidence type="ECO:0000259" key="1">
    <source>
        <dbReference type="PROSITE" id="PS51468"/>
    </source>
</evidence>
<dbReference type="RefSeq" id="WP_226578498.1">
    <property type="nucleotide sequence ID" value="NZ_BLAY01000025.1"/>
</dbReference>
<dbReference type="InterPro" id="IPR013694">
    <property type="entry name" value="VIT"/>
</dbReference>
<organism evidence="2 3">
    <name type="scientific">Microseira wollei NIES-4236</name>
    <dbReference type="NCBI Taxonomy" id="2530354"/>
    <lineage>
        <taxon>Bacteria</taxon>
        <taxon>Bacillati</taxon>
        <taxon>Cyanobacteriota</taxon>
        <taxon>Cyanophyceae</taxon>
        <taxon>Oscillatoriophycideae</taxon>
        <taxon>Aerosakkonematales</taxon>
        <taxon>Aerosakkonemataceae</taxon>
        <taxon>Microseira</taxon>
    </lineage>
</organism>
<gene>
    <name evidence="2" type="ORF">MiSe_20380</name>
</gene>
<protein>
    <recommendedName>
        <fullName evidence="1">VIT domain-containing protein</fullName>
    </recommendedName>
</protein>
<reference evidence="2" key="1">
    <citation type="submission" date="2019-10" db="EMBL/GenBank/DDBJ databases">
        <title>Draft genome sequece of Microseira wollei NIES-4236.</title>
        <authorList>
            <person name="Yamaguchi H."/>
            <person name="Suzuki S."/>
            <person name="Kawachi M."/>
        </authorList>
    </citation>
    <scope>NUCLEOTIDE SEQUENCE</scope>
    <source>
        <strain evidence="2">NIES-4236</strain>
    </source>
</reference>
<sequence length="491" mass="55342">MYQNKTTVAEEILYYFSLPESAAITGVWLSDDANVPKKYPFVISPRGAAQQVYTNQVVRNVDPALLEQVGPQQYRLRAFPVPPKGQTFGPDGIWRNQPAKMYLWFSYKVLKQEAGWRLPELREQRNIFWTKATKRVINGKTVSGSNQWLPATLPADKTPATAHQMTLPWGARVLATPFAKNDYQLPQGKRFAVILDSSYSMKAHRQQVTDTFRWLKDNIVKQNIADLYLTKAEATPQLLDIGSFEPQKVLFYGMVQPKDMLAQFQQLRGNKNYDAIVVITDPGSYELNSDRQLAGAMPAPVWFVHLGGLAFGYDDATLKAIQNSDGGVATEVQTVMQRIGTQPSRGMGTSFLNLVDGYAWYLTKDAVDANPAPEGFGALAARQWTTHLSRYLQPNEIKELDAIHSAAKRYGIVTPYSSMIVLVNDQQRQQLKQAEQQSDRFDREVEDQQLPQPNINLISGVPEPAEWLLLIVGAVALWGVYQYQQDLRILN</sequence>
<name>A0AAV3XAZ9_9CYAN</name>
<dbReference type="Pfam" id="PF08487">
    <property type="entry name" value="VIT"/>
    <property type="match status" value="1"/>
</dbReference>
<dbReference type="PROSITE" id="PS51468">
    <property type="entry name" value="VIT"/>
    <property type="match status" value="1"/>
</dbReference>
<evidence type="ECO:0000313" key="3">
    <source>
        <dbReference type="Proteomes" id="UP001050975"/>
    </source>
</evidence>
<dbReference type="Proteomes" id="UP001050975">
    <property type="component" value="Unassembled WGS sequence"/>
</dbReference>
<proteinExistence type="predicted"/>
<dbReference type="InterPro" id="IPR014270">
    <property type="entry name" value="PEP-CTERM_IMP"/>
</dbReference>
<dbReference type="NCBIfam" id="TIGR02921">
    <property type="entry name" value="PEP_integral"/>
    <property type="match status" value="1"/>
</dbReference>
<dbReference type="AlphaFoldDB" id="A0AAV3XAZ9"/>
<feature type="domain" description="VIT" evidence="1">
    <location>
        <begin position="1"/>
        <end position="95"/>
    </location>
</feature>
<keyword evidence="3" id="KW-1185">Reference proteome</keyword>
<accession>A0AAV3XAZ9</accession>